<sequence length="69" mass="7897">MARAAQEQKELLALMHQQLVQMGYERAAEELLEQSGQTSFPSPHISLKEIITQWKNNPDLVNSVSQIQY</sequence>
<dbReference type="PANTHER" id="PTHR20787">
    <property type="entry name" value="TREACLE"/>
    <property type="match status" value="1"/>
</dbReference>
<dbReference type="PROSITE" id="PS50896">
    <property type="entry name" value="LISH"/>
    <property type="match status" value="1"/>
</dbReference>
<keyword evidence="2" id="KW-1185">Reference proteome</keyword>
<dbReference type="EMBL" id="AZIM01005617">
    <property type="protein sequence ID" value="ETE59392.1"/>
    <property type="molecule type" value="Genomic_DNA"/>
</dbReference>
<evidence type="ECO:0000313" key="2">
    <source>
        <dbReference type="Proteomes" id="UP000018936"/>
    </source>
</evidence>
<evidence type="ECO:0000313" key="1">
    <source>
        <dbReference type="EMBL" id="ETE59392.1"/>
    </source>
</evidence>
<accession>V8NCT6</accession>
<organism evidence="1 2">
    <name type="scientific">Ophiophagus hannah</name>
    <name type="common">King cobra</name>
    <name type="synonym">Naja hannah</name>
    <dbReference type="NCBI Taxonomy" id="8665"/>
    <lineage>
        <taxon>Eukaryota</taxon>
        <taxon>Metazoa</taxon>
        <taxon>Chordata</taxon>
        <taxon>Craniata</taxon>
        <taxon>Vertebrata</taxon>
        <taxon>Euteleostomi</taxon>
        <taxon>Lepidosauria</taxon>
        <taxon>Squamata</taxon>
        <taxon>Bifurcata</taxon>
        <taxon>Unidentata</taxon>
        <taxon>Episquamata</taxon>
        <taxon>Toxicofera</taxon>
        <taxon>Serpentes</taxon>
        <taxon>Colubroidea</taxon>
        <taxon>Elapidae</taxon>
        <taxon>Elapinae</taxon>
        <taxon>Ophiophagus</taxon>
    </lineage>
</organism>
<comment type="caution">
    <text evidence="1">The sequence shown here is derived from an EMBL/GenBank/DDBJ whole genome shotgun (WGS) entry which is preliminary data.</text>
</comment>
<dbReference type="GO" id="GO:0042790">
    <property type="term" value="P:nucleolar large rRNA transcription by RNA polymerase I"/>
    <property type="evidence" value="ECO:0007669"/>
    <property type="project" value="TreeGrafter"/>
</dbReference>
<dbReference type="AlphaFoldDB" id="V8NCT6"/>
<dbReference type="Proteomes" id="UP000018936">
    <property type="component" value="Unassembled WGS sequence"/>
</dbReference>
<proteinExistence type="predicted"/>
<dbReference type="PANTHER" id="PTHR20787:SF10">
    <property type="entry name" value="TREACLE PROTEIN"/>
    <property type="match status" value="1"/>
</dbReference>
<dbReference type="GO" id="GO:0097110">
    <property type="term" value="F:scaffold protein binding"/>
    <property type="evidence" value="ECO:0007669"/>
    <property type="project" value="TreeGrafter"/>
</dbReference>
<protein>
    <submittedName>
        <fullName evidence="1">Treacle protein</fullName>
    </submittedName>
</protein>
<dbReference type="InterPro" id="IPR017859">
    <property type="entry name" value="Treacle"/>
</dbReference>
<name>V8NCT6_OPHHA</name>
<gene>
    <name evidence="1" type="primary">Tcof1</name>
    <name evidence="1" type="ORF">L345_14880</name>
</gene>
<reference evidence="1 2" key="1">
    <citation type="journal article" date="2013" name="Proc. Natl. Acad. Sci. U.S.A.">
        <title>The king cobra genome reveals dynamic gene evolution and adaptation in the snake venom system.</title>
        <authorList>
            <person name="Vonk F.J."/>
            <person name="Casewell N.R."/>
            <person name="Henkel C.V."/>
            <person name="Heimberg A.M."/>
            <person name="Jansen H.J."/>
            <person name="McCleary R.J."/>
            <person name="Kerkkamp H.M."/>
            <person name="Vos R.A."/>
            <person name="Guerreiro I."/>
            <person name="Calvete J.J."/>
            <person name="Wuster W."/>
            <person name="Woods A.E."/>
            <person name="Logan J.M."/>
            <person name="Harrison R.A."/>
            <person name="Castoe T.A."/>
            <person name="de Koning A.P."/>
            <person name="Pollock D.D."/>
            <person name="Yandell M."/>
            <person name="Calderon D."/>
            <person name="Renjifo C."/>
            <person name="Currier R.B."/>
            <person name="Salgado D."/>
            <person name="Pla D."/>
            <person name="Sanz L."/>
            <person name="Hyder A.S."/>
            <person name="Ribeiro J.M."/>
            <person name="Arntzen J.W."/>
            <person name="van den Thillart G.E."/>
            <person name="Boetzer M."/>
            <person name="Pirovano W."/>
            <person name="Dirks R.P."/>
            <person name="Spaink H.P."/>
            <person name="Duboule D."/>
            <person name="McGlinn E."/>
            <person name="Kini R.M."/>
            <person name="Richardson M.K."/>
        </authorList>
    </citation>
    <scope>NUCLEOTIDE SEQUENCE</scope>
    <source>
        <tissue evidence="1">Blood</tissue>
    </source>
</reference>
<dbReference type="InterPro" id="IPR006594">
    <property type="entry name" value="LisH"/>
</dbReference>
<dbReference type="GO" id="GO:0005730">
    <property type="term" value="C:nucleolus"/>
    <property type="evidence" value="ECO:0007669"/>
    <property type="project" value="TreeGrafter"/>
</dbReference>
<dbReference type="OrthoDB" id="9838304at2759"/>
<dbReference type="GO" id="GO:0003723">
    <property type="term" value="F:RNA binding"/>
    <property type="evidence" value="ECO:0007669"/>
    <property type="project" value="TreeGrafter"/>
</dbReference>